<name>A0ABY4J6Q8_9BACT</name>
<feature type="compositionally biased region" description="Basic residues" evidence="1">
    <location>
        <begin position="255"/>
        <end position="265"/>
    </location>
</feature>
<evidence type="ECO:0000313" key="4">
    <source>
        <dbReference type="Proteomes" id="UP000829647"/>
    </source>
</evidence>
<dbReference type="Proteomes" id="UP000829647">
    <property type="component" value="Chromosome"/>
</dbReference>
<evidence type="ECO:0008006" key="5">
    <source>
        <dbReference type="Google" id="ProtNLM"/>
    </source>
</evidence>
<feature type="region of interest" description="Disordered" evidence="1">
    <location>
        <begin position="25"/>
        <end position="56"/>
    </location>
</feature>
<proteinExistence type="predicted"/>
<protein>
    <recommendedName>
        <fullName evidence="5">DUF5689 domain-containing protein</fullName>
    </recommendedName>
</protein>
<accession>A0ABY4J6Q8</accession>
<sequence>MKTRFLTCLFVSFALLAQAQQGSRSRAGQGAARQVRSSAPATPPEPTIAAARQAGPGSTVTVRGVVENGPELGQLRFIQDRTHGLALFSTTNAELQALVPGDSVLATGTLKNYNGLLEMDPVTSVQKLASNRRVVATEIAAADVAKAFEEGYEGRLLRITGVTSLTTSASTPAEALKGNTNYLINGQRSTPIRVHVASTGPAGLVDKTPPTGPFDLIGTLSQFSPSGTGGYQLLPRLYADILGSWRLACHPGRARTHGHPPHRLHGYFPDHQPRHHHR</sequence>
<gene>
    <name evidence="3" type="ORF">MWH26_09910</name>
</gene>
<keyword evidence="2" id="KW-0732">Signal</keyword>
<feature type="chain" id="PRO_5045385803" description="DUF5689 domain-containing protein" evidence="2">
    <location>
        <begin position="20"/>
        <end position="278"/>
    </location>
</feature>
<dbReference type="RefSeq" id="WP_247974140.1">
    <property type="nucleotide sequence ID" value="NZ_CP095848.1"/>
</dbReference>
<reference evidence="3 4" key="1">
    <citation type="submission" date="2022-04" db="EMBL/GenBank/DDBJ databases">
        <title>Hymenobacter sp. isolated from the air.</title>
        <authorList>
            <person name="Won M."/>
            <person name="Lee C.-M."/>
            <person name="Woen H.-Y."/>
            <person name="Kwon S.-W."/>
        </authorList>
    </citation>
    <scope>NUCLEOTIDE SEQUENCE [LARGE SCALE GENOMIC DNA]</scope>
    <source>
        <strain evidence="4">5516 S-25</strain>
    </source>
</reference>
<feature type="signal peptide" evidence="2">
    <location>
        <begin position="1"/>
        <end position="19"/>
    </location>
</feature>
<keyword evidence="4" id="KW-1185">Reference proteome</keyword>
<evidence type="ECO:0000256" key="1">
    <source>
        <dbReference type="SAM" id="MobiDB-lite"/>
    </source>
</evidence>
<feature type="region of interest" description="Disordered" evidence="1">
    <location>
        <begin position="255"/>
        <end position="278"/>
    </location>
</feature>
<dbReference type="EMBL" id="CP095848">
    <property type="protein sequence ID" value="UPL47516.1"/>
    <property type="molecule type" value="Genomic_DNA"/>
</dbReference>
<evidence type="ECO:0000256" key="2">
    <source>
        <dbReference type="SAM" id="SignalP"/>
    </source>
</evidence>
<organism evidence="3 4">
    <name type="scientific">Hymenobacter sublimis</name>
    <dbReference type="NCBI Taxonomy" id="2933777"/>
    <lineage>
        <taxon>Bacteria</taxon>
        <taxon>Pseudomonadati</taxon>
        <taxon>Bacteroidota</taxon>
        <taxon>Cytophagia</taxon>
        <taxon>Cytophagales</taxon>
        <taxon>Hymenobacteraceae</taxon>
        <taxon>Hymenobacter</taxon>
    </lineage>
</organism>
<evidence type="ECO:0000313" key="3">
    <source>
        <dbReference type="EMBL" id="UPL47516.1"/>
    </source>
</evidence>